<gene>
    <name evidence="3" type="ORF">R83534S58_LOCUS587</name>
</gene>
<evidence type="ECO:0000259" key="2">
    <source>
        <dbReference type="Pfam" id="PF21821"/>
    </source>
</evidence>
<evidence type="ECO:0000256" key="1">
    <source>
        <dbReference type="SAM" id="MobiDB-lite"/>
    </source>
</evidence>
<comment type="caution">
    <text evidence="3">The sequence shown here is derived from an EMBL/GenBank/DDBJ whole genome shotgun (WGS) entry which is preliminary data.</text>
</comment>
<feature type="region of interest" description="Disordered" evidence="1">
    <location>
        <begin position="219"/>
        <end position="243"/>
    </location>
</feature>
<evidence type="ECO:0000313" key="4">
    <source>
        <dbReference type="Proteomes" id="UP001154272"/>
    </source>
</evidence>
<dbReference type="Proteomes" id="UP001154272">
    <property type="component" value="Unassembled WGS sequence"/>
</dbReference>
<feature type="compositionally biased region" description="Polar residues" evidence="1">
    <location>
        <begin position="219"/>
        <end position="237"/>
    </location>
</feature>
<protein>
    <recommendedName>
        <fullName evidence="2">Dit-like phage tail protein N-terminal domain-containing protein</fullName>
    </recommendedName>
</protein>
<proteinExistence type="predicted"/>
<dbReference type="EMBL" id="CAMXCH010000001">
    <property type="protein sequence ID" value="CAI3931927.1"/>
    <property type="molecule type" value="Genomic_DNA"/>
</dbReference>
<keyword evidence="4" id="KW-1185">Reference proteome</keyword>
<evidence type="ECO:0000313" key="3">
    <source>
        <dbReference type="EMBL" id="CAI3931927.1"/>
    </source>
</evidence>
<feature type="domain" description="Dit-like phage tail protein N-terminal" evidence="2">
    <location>
        <begin position="89"/>
        <end position="204"/>
    </location>
</feature>
<organism evidence="3 4">
    <name type="scientific">Commensalibacter papalotli</name>
    <name type="common">ex Botero et al. 2024</name>
    <dbReference type="NCBI Taxonomy" id="2972766"/>
    <lineage>
        <taxon>Bacteria</taxon>
        <taxon>Pseudomonadati</taxon>
        <taxon>Pseudomonadota</taxon>
        <taxon>Alphaproteobacteria</taxon>
        <taxon>Acetobacterales</taxon>
        <taxon>Acetobacteraceae</taxon>
    </lineage>
</organism>
<accession>A0ABM9HL64</accession>
<dbReference type="Pfam" id="PF21821">
    <property type="entry name" value="Dit_like"/>
    <property type="match status" value="1"/>
</dbReference>
<name>A0ABM9HL64_9PROT</name>
<reference evidence="3" key="1">
    <citation type="submission" date="2022-10" db="EMBL/GenBank/DDBJ databases">
        <authorList>
            <person name="Botero Cardona J."/>
        </authorList>
    </citation>
    <scope>NUCLEOTIDE SEQUENCE</scope>
    <source>
        <strain evidence="3">R-83534</strain>
    </source>
</reference>
<sequence length="243" mass="26734">MNKLNRHFYGAFFMEGQMAKIGVGNVLSSYAQSAGWKALNQLINANSRFGIFDARGNAFYEKGLSADELQGLAKYFKVLSVDTSTESGVTALNYSKNYNVTTAPVESSKSADGQIKGGRTMAYNLVEQPRQGQITYVSTGTEKQRKFFETALETAQSTTTLYELHTAERTMKNIKITGYSVNRSPSQGAQMVQYQITFQEILVVLNTVELSGATDTYNNSKAQGQLETNTPSGSQFQAAKKKQ</sequence>
<dbReference type="InterPro" id="IPR048494">
    <property type="entry name" value="Dit-like_N"/>
</dbReference>